<dbReference type="SUPFAM" id="SSF48264">
    <property type="entry name" value="Cytochrome P450"/>
    <property type="match status" value="1"/>
</dbReference>
<keyword evidence="5" id="KW-0560">Oxidoreductase</keyword>
<evidence type="ECO:0000313" key="7">
    <source>
        <dbReference type="EMBL" id="TVU22123.1"/>
    </source>
</evidence>
<dbReference type="PRINTS" id="PR00385">
    <property type="entry name" value="P450"/>
</dbReference>
<organism evidence="7 8">
    <name type="scientific">Eragrostis curvula</name>
    <name type="common">weeping love grass</name>
    <dbReference type="NCBI Taxonomy" id="38414"/>
    <lineage>
        <taxon>Eukaryota</taxon>
        <taxon>Viridiplantae</taxon>
        <taxon>Streptophyta</taxon>
        <taxon>Embryophyta</taxon>
        <taxon>Tracheophyta</taxon>
        <taxon>Spermatophyta</taxon>
        <taxon>Magnoliopsida</taxon>
        <taxon>Liliopsida</taxon>
        <taxon>Poales</taxon>
        <taxon>Poaceae</taxon>
        <taxon>PACMAD clade</taxon>
        <taxon>Chloridoideae</taxon>
        <taxon>Eragrostideae</taxon>
        <taxon>Eragrostidinae</taxon>
        <taxon>Eragrostis</taxon>
    </lineage>
</organism>
<comment type="caution">
    <text evidence="7">The sequence shown here is derived from an EMBL/GenBank/DDBJ whole genome shotgun (WGS) entry which is preliminary data.</text>
</comment>
<evidence type="ECO:0000256" key="6">
    <source>
        <dbReference type="SAM" id="SignalP"/>
    </source>
</evidence>
<dbReference type="GO" id="GO:0005506">
    <property type="term" value="F:iron ion binding"/>
    <property type="evidence" value="ECO:0007669"/>
    <property type="project" value="InterPro"/>
</dbReference>
<dbReference type="InterPro" id="IPR017972">
    <property type="entry name" value="Cyt_P450_CS"/>
</dbReference>
<keyword evidence="6" id="KW-0732">Signal</keyword>
<protein>
    <recommendedName>
        <fullName evidence="9">Cytochrome P450</fullName>
    </recommendedName>
</protein>
<dbReference type="PANTHER" id="PTHR47955:SF21">
    <property type="entry name" value="OS06G0642300 PROTEIN"/>
    <property type="match status" value="1"/>
</dbReference>
<evidence type="ECO:0000256" key="1">
    <source>
        <dbReference type="ARBA" id="ARBA00010617"/>
    </source>
</evidence>
<feature type="binding site" description="axial binding residue" evidence="4">
    <location>
        <position position="466"/>
    </location>
    <ligand>
        <name>heme</name>
        <dbReference type="ChEBI" id="CHEBI:30413"/>
    </ligand>
    <ligandPart>
        <name>Fe</name>
        <dbReference type="ChEBI" id="CHEBI:18248"/>
    </ligandPart>
</feature>
<comment type="cofactor">
    <cofactor evidence="4">
        <name>heme</name>
        <dbReference type="ChEBI" id="CHEBI:30413"/>
    </cofactor>
</comment>
<dbReference type="EMBL" id="RWGY01000026">
    <property type="protein sequence ID" value="TVU22123.1"/>
    <property type="molecule type" value="Genomic_DNA"/>
</dbReference>
<evidence type="ECO:0000256" key="5">
    <source>
        <dbReference type="RuleBase" id="RU000461"/>
    </source>
</evidence>
<evidence type="ECO:0000256" key="3">
    <source>
        <dbReference type="ARBA" id="ARBA00023004"/>
    </source>
</evidence>
<name>A0A5J9UEI4_9POAL</name>
<keyword evidence="3 4" id="KW-0408">Iron</keyword>
<dbReference type="FunFam" id="1.10.630.10:FF:000064">
    <property type="entry name" value="Cytochrome P450 monooxygenase"/>
    <property type="match status" value="1"/>
</dbReference>
<keyword evidence="8" id="KW-1185">Reference proteome</keyword>
<keyword evidence="4 5" id="KW-0349">Heme</keyword>
<dbReference type="Pfam" id="PF00067">
    <property type="entry name" value="p450"/>
    <property type="match status" value="1"/>
</dbReference>
<feature type="non-terminal residue" evidence="7">
    <location>
        <position position="1"/>
    </location>
</feature>
<dbReference type="GO" id="GO:0016705">
    <property type="term" value="F:oxidoreductase activity, acting on paired donors, with incorporation or reduction of molecular oxygen"/>
    <property type="evidence" value="ECO:0007669"/>
    <property type="project" value="InterPro"/>
</dbReference>
<dbReference type="PANTHER" id="PTHR47955">
    <property type="entry name" value="CYTOCHROME P450 FAMILY 71 PROTEIN"/>
    <property type="match status" value="1"/>
</dbReference>
<dbReference type="PRINTS" id="PR00463">
    <property type="entry name" value="EP450I"/>
</dbReference>
<dbReference type="AlphaFoldDB" id="A0A5J9UEI4"/>
<dbReference type="InterPro" id="IPR001128">
    <property type="entry name" value="Cyt_P450"/>
</dbReference>
<dbReference type="OrthoDB" id="620898at2759"/>
<dbReference type="InterPro" id="IPR036396">
    <property type="entry name" value="Cyt_P450_sf"/>
</dbReference>
<comment type="similarity">
    <text evidence="1 5">Belongs to the cytochrome P450 family.</text>
</comment>
<evidence type="ECO:0000256" key="4">
    <source>
        <dbReference type="PIRSR" id="PIRSR602401-1"/>
    </source>
</evidence>
<evidence type="ECO:0000256" key="2">
    <source>
        <dbReference type="ARBA" id="ARBA00022723"/>
    </source>
</evidence>
<proteinExistence type="inferred from homology"/>
<sequence length="526" mass="59322">MEPAAYYLYLSLALLVPLLLLKLKKKRRGDDGVRLPPGPWQLPVIGSLHHLVGKPLVHRATADLARRLGAPLIYLKLGEVPAVVATSPDAAREIMRTHDLAFASRPWSTTISIIMADGQGLVFSPYGELWRQLRKIAIVELLSARRVRSFRRVREEEVHSLVAAVAAAAPTPETPVNVSARLAVLITDTMFRAMIGDRFDRREEFLKLVDEGVRLSAGFNLCDLFPSSWFVNLVSRTARQVRASHRKNFELMEYVIKQHEERKSAAVAGGRVVQEEEDLLDVLLRIQKNGGLNVPLTMGDMKAFILVIPFWLELTSLNYIDKDLFGAGSETSATTLQWAMSELMRNPDVMKRAQAEVRAILNGKPKVTEDDLPQLNYLKLVIKETLRLHPATPLLVPRQSREPCKVLGYDVPKGTMVFVNAWAIGRDPKYWEDAEEFKPERFECSTIDFKGTDFEYIPFGAGRRICPGILFAQSSMELALAALLYHFDWKMTNGLEPSELDMAEEMGITVRRKNDLYLHPTVRVPV</sequence>
<feature type="chain" id="PRO_5023866662" description="Cytochrome P450" evidence="6">
    <location>
        <begin position="30"/>
        <end position="526"/>
    </location>
</feature>
<evidence type="ECO:0008006" key="9">
    <source>
        <dbReference type="Google" id="ProtNLM"/>
    </source>
</evidence>
<dbReference type="Gene3D" id="1.10.630.10">
    <property type="entry name" value="Cytochrome P450"/>
    <property type="match status" value="1"/>
</dbReference>
<dbReference type="CDD" id="cd11072">
    <property type="entry name" value="CYP71-like"/>
    <property type="match status" value="1"/>
</dbReference>
<dbReference type="Gramene" id="TVU22123">
    <property type="protein sequence ID" value="TVU22123"/>
    <property type="gene ID" value="EJB05_31805"/>
</dbReference>
<keyword evidence="5" id="KW-0503">Monooxygenase</keyword>
<feature type="signal peptide" evidence="6">
    <location>
        <begin position="1"/>
        <end position="29"/>
    </location>
</feature>
<accession>A0A5J9UEI4</accession>
<gene>
    <name evidence="7" type="ORF">EJB05_31805</name>
</gene>
<evidence type="ECO:0000313" key="8">
    <source>
        <dbReference type="Proteomes" id="UP000324897"/>
    </source>
</evidence>
<dbReference type="GO" id="GO:0004497">
    <property type="term" value="F:monooxygenase activity"/>
    <property type="evidence" value="ECO:0007669"/>
    <property type="project" value="UniProtKB-KW"/>
</dbReference>
<reference evidence="7 8" key="1">
    <citation type="journal article" date="2019" name="Sci. Rep.">
        <title>A high-quality genome of Eragrostis curvula grass provides insights into Poaceae evolution and supports new strategies to enhance forage quality.</title>
        <authorList>
            <person name="Carballo J."/>
            <person name="Santos B.A.C.M."/>
            <person name="Zappacosta D."/>
            <person name="Garbus I."/>
            <person name="Selva J.P."/>
            <person name="Gallo C.A."/>
            <person name="Diaz A."/>
            <person name="Albertini E."/>
            <person name="Caccamo M."/>
            <person name="Echenique V."/>
        </authorList>
    </citation>
    <scope>NUCLEOTIDE SEQUENCE [LARGE SCALE GENOMIC DNA]</scope>
    <source>
        <strain evidence="8">cv. Victoria</strain>
        <tissue evidence="7">Leaf</tissue>
    </source>
</reference>
<dbReference type="Proteomes" id="UP000324897">
    <property type="component" value="Unassembled WGS sequence"/>
</dbReference>
<dbReference type="GO" id="GO:0020037">
    <property type="term" value="F:heme binding"/>
    <property type="evidence" value="ECO:0007669"/>
    <property type="project" value="InterPro"/>
</dbReference>
<dbReference type="InterPro" id="IPR002401">
    <property type="entry name" value="Cyt_P450_E_grp-I"/>
</dbReference>
<keyword evidence="2 4" id="KW-0479">Metal-binding</keyword>
<dbReference type="PROSITE" id="PS00086">
    <property type="entry name" value="CYTOCHROME_P450"/>
    <property type="match status" value="1"/>
</dbReference>